<dbReference type="RefSeq" id="WP_082207512.1">
    <property type="nucleotide sequence ID" value="NZ_KQ033912.1"/>
</dbReference>
<dbReference type="GO" id="GO:0004560">
    <property type="term" value="F:alpha-L-fucosidase activity"/>
    <property type="evidence" value="ECO:0007669"/>
    <property type="project" value="InterPro"/>
</dbReference>
<evidence type="ECO:0000256" key="5">
    <source>
        <dbReference type="ARBA" id="ARBA00023295"/>
    </source>
</evidence>
<dbReference type="GO" id="GO:0006004">
    <property type="term" value="P:fucose metabolic process"/>
    <property type="evidence" value="ECO:0007669"/>
    <property type="project" value="TreeGrafter"/>
</dbReference>
<dbReference type="HOGENOM" id="CLU_002934_7_0_10"/>
<evidence type="ECO:0000256" key="3">
    <source>
        <dbReference type="ARBA" id="ARBA00022729"/>
    </source>
</evidence>
<name>A0A0F5JF40_9BACT</name>
<feature type="domain" description="Glycoside hydrolase family 29 N-terminal" evidence="7">
    <location>
        <begin position="39"/>
        <end position="335"/>
    </location>
</feature>
<dbReference type="STRING" id="927665.HMPREF1535_02108"/>
<comment type="caution">
    <text evidence="9">The sequence shown here is derived from an EMBL/GenBank/DDBJ whole genome shotgun (WGS) entry which is preliminary data.</text>
</comment>
<reference evidence="9 10" key="1">
    <citation type="submission" date="2013-04" db="EMBL/GenBank/DDBJ databases">
        <title>The Genome Sequence of Parabacteroides goldsteinii DSM 19448.</title>
        <authorList>
            <consortium name="The Broad Institute Genomics Platform"/>
            <person name="Earl A."/>
            <person name="Ward D."/>
            <person name="Feldgarden M."/>
            <person name="Gevers D."/>
            <person name="Martens E."/>
            <person name="Sakamoto M."/>
            <person name="Benno Y."/>
            <person name="Song Y."/>
            <person name="Liu C."/>
            <person name="Lee J."/>
            <person name="Bolanos M."/>
            <person name="Vaisanen M.L."/>
            <person name="Finegold S.M."/>
            <person name="Walker B."/>
            <person name="Young S."/>
            <person name="Zeng Q."/>
            <person name="Gargeya S."/>
            <person name="Fitzgerald M."/>
            <person name="Haas B."/>
            <person name="Abouelleil A."/>
            <person name="Allen A.W."/>
            <person name="Alvarado L."/>
            <person name="Arachchi H.M."/>
            <person name="Berlin A.M."/>
            <person name="Chapman S.B."/>
            <person name="Gainer-Dewar J."/>
            <person name="Goldberg J."/>
            <person name="Griggs A."/>
            <person name="Gujja S."/>
            <person name="Hansen M."/>
            <person name="Howarth C."/>
            <person name="Imamovic A."/>
            <person name="Ireland A."/>
            <person name="Larimer J."/>
            <person name="McCowan C."/>
            <person name="Murphy C."/>
            <person name="Pearson M."/>
            <person name="Poon T.W."/>
            <person name="Priest M."/>
            <person name="Roberts A."/>
            <person name="Saif S."/>
            <person name="Shea T."/>
            <person name="Sisk P."/>
            <person name="Sykes S."/>
            <person name="Wortman J."/>
            <person name="Nusbaum C."/>
            <person name="Birren B."/>
        </authorList>
    </citation>
    <scope>NUCLEOTIDE SEQUENCE [LARGE SCALE GENOMIC DNA]</scope>
    <source>
        <strain evidence="9 10">DSM 19448</strain>
    </source>
</reference>
<protein>
    <recommendedName>
        <fullName evidence="2">alpha-L-fucosidase</fullName>
        <ecNumber evidence="2">3.2.1.51</ecNumber>
    </recommendedName>
</protein>
<evidence type="ECO:0000313" key="10">
    <source>
        <dbReference type="Proteomes" id="UP000033047"/>
    </source>
</evidence>
<evidence type="ECO:0000259" key="6">
    <source>
        <dbReference type="Pfam" id="PF00754"/>
    </source>
</evidence>
<evidence type="ECO:0000256" key="1">
    <source>
        <dbReference type="ARBA" id="ARBA00007951"/>
    </source>
</evidence>
<evidence type="ECO:0000256" key="4">
    <source>
        <dbReference type="ARBA" id="ARBA00022801"/>
    </source>
</evidence>
<dbReference type="EC" id="3.2.1.51" evidence="2"/>
<dbReference type="InterPro" id="IPR057739">
    <property type="entry name" value="Glyco_hydro_29_N"/>
</dbReference>
<sequence>MNMKHILITFFCASQLLSCKEMAPPAPVLPVPTPEQVAWQKMENYAFVHFGLNTFNDLEWGYGNTPAGTFNPTDLDCEQWVRVIKAAGLKGVILTAKHHDGFCLWPTKTVDYNISNSPYKDGKGDMVRELSDACKKYGLKFGLYLSPWDRHNAEYGREGYQKTYHEQINELISNYGPLFEFWFDGANGGNGWYGGADESRSINPKEYYGYETAREMIKSKHPDAMIFGGTVPDIRWIGNESGWAGETNWSAYSYDKEEHYSQAQWGMKDGDKWLPGECDVSIRPGWFYHHREDHQVRTVPNLVDLYYRSVGHNANFLLNFPVALSGQIHPVDSARAVDWYHTITADLKDNLLKDIKPKASETRGGTYKAANVTDGNWDSYWATSDGVTTGTLTFPLPAGTSLNRVLIQEYIPLGQRVCAFTLEVEKDGKWMPVETADTLSTIGYKRIVRFKTTPADALRISFTESKGPLCINNVEAFLAPPLLEQPYIMRNAKNEVRIGTESEGADIYYTTDGTEPTAQSAKYETPFIWDTKGTVKAITCDPQSGKTGPVGMRYFDLPATDYKVVNPVDDRTSLLFDGNGYSTYYLPEGKNELAIELAEPHVIKGFVYTPNQGRDASGHISNYQLLVDGKIVASGEFSNIKNNPIEQEIHFNPVKGQKLIFKATRIVDNAKRVGIAEFSVLTED</sequence>
<keyword evidence="3" id="KW-0732">Signal</keyword>
<feature type="domain" description="F5/8 type C" evidence="6">
    <location>
        <begin position="358"/>
        <end position="466"/>
    </location>
</feature>
<dbReference type="AlphaFoldDB" id="A0A0F5JF40"/>
<dbReference type="SUPFAM" id="SSF49785">
    <property type="entry name" value="Galactose-binding domain-like"/>
    <property type="match status" value="2"/>
</dbReference>
<evidence type="ECO:0000259" key="8">
    <source>
        <dbReference type="Pfam" id="PF13290"/>
    </source>
</evidence>
<dbReference type="Gene3D" id="2.60.120.260">
    <property type="entry name" value="Galactose-binding domain-like"/>
    <property type="match status" value="2"/>
</dbReference>
<dbReference type="Pfam" id="PF13290">
    <property type="entry name" value="CHB_HEX_C_1"/>
    <property type="match status" value="1"/>
</dbReference>
<dbReference type="PANTHER" id="PTHR10030">
    <property type="entry name" value="ALPHA-L-FUCOSIDASE"/>
    <property type="match status" value="1"/>
</dbReference>
<keyword evidence="5" id="KW-0326">Glycosidase</keyword>
<organism evidence="9 10">
    <name type="scientific">Parabacteroides goldsteinii DSM 19448 = WAL 12034</name>
    <dbReference type="NCBI Taxonomy" id="927665"/>
    <lineage>
        <taxon>Bacteria</taxon>
        <taxon>Pseudomonadati</taxon>
        <taxon>Bacteroidota</taxon>
        <taxon>Bacteroidia</taxon>
        <taxon>Bacteroidales</taxon>
        <taxon>Tannerellaceae</taxon>
        <taxon>Parabacteroides</taxon>
    </lineage>
</organism>
<proteinExistence type="inferred from homology"/>
<dbReference type="PATRIC" id="fig|927665.4.peg.2165"/>
<dbReference type="Gene3D" id="3.20.20.80">
    <property type="entry name" value="Glycosidases"/>
    <property type="match status" value="1"/>
</dbReference>
<dbReference type="GO" id="GO:0005764">
    <property type="term" value="C:lysosome"/>
    <property type="evidence" value="ECO:0007669"/>
    <property type="project" value="TreeGrafter"/>
</dbReference>
<dbReference type="Pfam" id="PF00754">
    <property type="entry name" value="F5_F8_type_C"/>
    <property type="match status" value="1"/>
</dbReference>
<evidence type="ECO:0000256" key="2">
    <source>
        <dbReference type="ARBA" id="ARBA00012662"/>
    </source>
</evidence>
<dbReference type="InterPro" id="IPR059177">
    <property type="entry name" value="GH29D-like_dom"/>
</dbReference>
<dbReference type="Pfam" id="PF01120">
    <property type="entry name" value="Alpha_L_fucos"/>
    <property type="match status" value="1"/>
</dbReference>
<dbReference type="InterPro" id="IPR017853">
    <property type="entry name" value="GH"/>
</dbReference>
<dbReference type="GO" id="GO:0016139">
    <property type="term" value="P:glycoside catabolic process"/>
    <property type="evidence" value="ECO:0007669"/>
    <property type="project" value="TreeGrafter"/>
</dbReference>
<evidence type="ECO:0000313" key="9">
    <source>
        <dbReference type="EMBL" id="KKB56135.1"/>
    </source>
</evidence>
<gene>
    <name evidence="9" type="ORF">HMPREF1535_02108</name>
</gene>
<dbReference type="Proteomes" id="UP000033047">
    <property type="component" value="Unassembled WGS sequence"/>
</dbReference>
<dbReference type="SMART" id="SM00812">
    <property type="entry name" value="Alpha_L_fucos"/>
    <property type="match status" value="1"/>
</dbReference>
<dbReference type="EMBL" id="AQHV01000011">
    <property type="protein sequence ID" value="KKB56135.1"/>
    <property type="molecule type" value="Genomic_DNA"/>
</dbReference>
<dbReference type="SUPFAM" id="SSF51445">
    <property type="entry name" value="(Trans)glycosidases"/>
    <property type="match status" value="1"/>
</dbReference>
<keyword evidence="4" id="KW-0378">Hydrolase</keyword>
<evidence type="ECO:0000259" key="7">
    <source>
        <dbReference type="Pfam" id="PF01120"/>
    </source>
</evidence>
<dbReference type="InterPro" id="IPR000933">
    <property type="entry name" value="Glyco_hydro_29"/>
</dbReference>
<comment type="similarity">
    <text evidence="1">Belongs to the glycosyl hydrolase 29 family.</text>
</comment>
<dbReference type="InterPro" id="IPR000421">
    <property type="entry name" value="FA58C"/>
</dbReference>
<feature type="domain" description="GH29D-like beta-sandwich" evidence="8">
    <location>
        <begin position="493"/>
        <end position="547"/>
    </location>
</feature>
<dbReference type="PANTHER" id="PTHR10030:SF37">
    <property type="entry name" value="ALPHA-L-FUCOSIDASE-RELATED"/>
    <property type="match status" value="1"/>
</dbReference>
<dbReference type="InterPro" id="IPR008979">
    <property type="entry name" value="Galactose-bd-like_sf"/>
</dbReference>
<accession>A0A0F5JF40</accession>